<dbReference type="Proteomes" id="UP000275281">
    <property type="component" value="Unassembled WGS sequence"/>
</dbReference>
<dbReference type="HAMAP" id="MF_00518">
    <property type="entry name" value="Deacylase_Dtd"/>
    <property type="match status" value="1"/>
</dbReference>
<proteinExistence type="inferred from homology"/>
<comment type="subunit">
    <text evidence="3">Homodimer.</text>
</comment>
<dbReference type="GO" id="GO:0000049">
    <property type="term" value="F:tRNA binding"/>
    <property type="evidence" value="ECO:0007669"/>
    <property type="project" value="UniProtKB-UniRule"/>
</dbReference>
<dbReference type="InterPro" id="IPR023509">
    <property type="entry name" value="DTD-like_sf"/>
</dbReference>
<dbReference type="SUPFAM" id="SSF69500">
    <property type="entry name" value="DTD-like"/>
    <property type="match status" value="1"/>
</dbReference>
<comment type="subcellular location">
    <subcellularLocation>
        <location evidence="3">Cytoplasm</location>
    </subcellularLocation>
</comment>
<dbReference type="OrthoDB" id="9801395at2"/>
<dbReference type="GO" id="GO:0043908">
    <property type="term" value="F:Ser(Gly)-tRNA(Ala) hydrolase activity"/>
    <property type="evidence" value="ECO:0007669"/>
    <property type="project" value="UniProtKB-UniRule"/>
</dbReference>
<comment type="caution">
    <text evidence="4">The sequence shown here is derived from an EMBL/GenBank/DDBJ whole genome shotgun (WGS) entry which is preliminary data.</text>
</comment>
<name>A0A3N5YJK5_9ALTE</name>
<evidence type="ECO:0000256" key="1">
    <source>
        <dbReference type="ARBA" id="ARBA00009673"/>
    </source>
</evidence>
<dbReference type="RefSeq" id="WP_124029343.1">
    <property type="nucleotide sequence ID" value="NZ_JBHRSN010000012.1"/>
</dbReference>
<dbReference type="NCBIfam" id="TIGR00256">
    <property type="entry name" value="D-aminoacyl-tRNA deacylase"/>
    <property type="match status" value="1"/>
</dbReference>
<dbReference type="GO" id="GO:0019478">
    <property type="term" value="P:D-amino acid catabolic process"/>
    <property type="evidence" value="ECO:0007669"/>
    <property type="project" value="UniProtKB-UniRule"/>
</dbReference>
<keyword evidence="3" id="KW-0820">tRNA-binding</keyword>
<dbReference type="GO" id="GO:0005737">
    <property type="term" value="C:cytoplasm"/>
    <property type="evidence" value="ECO:0007669"/>
    <property type="project" value="UniProtKB-SubCell"/>
</dbReference>
<dbReference type="Gene3D" id="3.50.80.10">
    <property type="entry name" value="D-tyrosyl-tRNA(Tyr) deacylase"/>
    <property type="match status" value="1"/>
</dbReference>
<comment type="function">
    <text evidence="3">An aminoacyl-tRNA editing enzyme that deacylates mischarged D-aminoacyl-tRNAs. Also deacylates mischarged glycyl-tRNA(Ala), protecting cells against glycine mischarging by AlaRS. Acts via tRNA-based rather than protein-based catalysis; rejects L-amino acids rather than detecting D-amino acids in the active site. By recycling D-aminoacyl-tRNA to D-amino acids and free tRNA molecules, this enzyme counteracts the toxicity associated with the formation of D-aminoacyl-tRNA entities in vivo and helps enforce protein L-homochirality.</text>
</comment>
<comment type="domain">
    <text evidence="3">A Gly-cisPro motif from one monomer fits into the active site of the other monomer to allow specific chiral rejection of L-amino acids.</text>
</comment>
<dbReference type="EC" id="3.1.1.96" evidence="3"/>
<comment type="similarity">
    <text evidence="1 3">Belongs to the DTD family.</text>
</comment>
<evidence type="ECO:0000256" key="3">
    <source>
        <dbReference type="HAMAP-Rule" id="MF_00518"/>
    </source>
</evidence>
<dbReference type="EMBL" id="RPOK01000007">
    <property type="protein sequence ID" value="RPJ64821.1"/>
    <property type="molecule type" value="Genomic_DNA"/>
</dbReference>
<dbReference type="PANTHER" id="PTHR10472:SF5">
    <property type="entry name" value="D-AMINOACYL-TRNA DEACYLASE 1"/>
    <property type="match status" value="1"/>
</dbReference>
<accession>A0A3N5YJK5</accession>
<keyword evidence="3" id="KW-0963">Cytoplasm</keyword>
<keyword evidence="2 3" id="KW-0378">Hydrolase</keyword>
<comment type="catalytic activity">
    <reaction evidence="3">
        <text>a D-aminoacyl-tRNA + H2O = a tRNA + a D-alpha-amino acid + H(+)</text>
        <dbReference type="Rhea" id="RHEA:13953"/>
        <dbReference type="Rhea" id="RHEA-COMP:10123"/>
        <dbReference type="Rhea" id="RHEA-COMP:10124"/>
        <dbReference type="ChEBI" id="CHEBI:15377"/>
        <dbReference type="ChEBI" id="CHEBI:15378"/>
        <dbReference type="ChEBI" id="CHEBI:59871"/>
        <dbReference type="ChEBI" id="CHEBI:78442"/>
        <dbReference type="ChEBI" id="CHEBI:79333"/>
        <dbReference type="EC" id="3.1.1.96"/>
    </reaction>
</comment>
<feature type="short sequence motif" description="Gly-cisPro motif, important for rejection of L-amino acids" evidence="3">
    <location>
        <begin position="137"/>
        <end position="138"/>
    </location>
</feature>
<keyword evidence="5" id="KW-1185">Reference proteome</keyword>
<comment type="catalytic activity">
    <reaction evidence="3">
        <text>glycyl-tRNA(Ala) + H2O = tRNA(Ala) + glycine + H(+)</text>
        <dbReference type="Rhea" id="RHEA:53744"/>
        <dbReference type="Rhea" id="RHEA-COMP:9657"/>
        <dbReference type="Rhea" id="RHEA-COMP:13640"/>
        <dbReference type="ChEBI" id="CHEBI:15377"/>
        <dbReference type="ChEBI" id="CHEBI:15378"/>
        <dbReference type="ChEBI" id="CHEBI:57305"/>
        <dbReference type="ChEBI" id="CHEBI:78442"/>
        <dbReference type="ChEBI" id="CHEBI:78522"/>
    </reaction>
</comment>
<dbReference type="EC" id="3.1.1.-" evidence="3"/>
<organism evidence="4 5">
    <name type="scientific">Alteromonas sediminis</name>
    <dbReference type="NCBI Taxonomy" id="2259342"/>
    <lineage>
        <taxon>Bacteria</taxon>
        <taxon>Pseudomonadati</taxon>
        <taxon>Pseudomonadota</taxon>
        <taxon>Gammaproteobacteria</taxon>
        <taxon>Alteromonadales</taxon>
        <taxon>Alteromonadaceae</taxon>
        <taxon>Alteromonas/Salinimonas group</taxon>
        <taxon>Alteromonas</taxon>
    </lineage>
</organism>
<dbReference type="Pfam" id="PF02580">
    <property type="entry name" value="Tyr_Deacylase"/>
    <property type="match status" value="1"/>
</dbReference>
<evidence type="ECO:0000256" key="2">
    <source>
        <dbReference type="ARBA" id="ARBA00022801"/>
    </source>
</evidence>
<dbReference type="InterPro" id="IPR003732">
    <property type="entry name" value="Daa-tRNA_deacyls_DTD"/>
</dbReference>
<gene>
    <name evidence="3 4" type="primary">dtd</name>
    <name evidence="4" type="ORF">DRW07_18020</name>
</gene>
<dbReference type="GO" id="GO:0051500">
    <property type="term" value="F:D-tyrosyl-tRNA(Tyr) deacylase activity"/>
    <property type="evidence" value="ECO:0007669"/>
    <property type="project" value="TreeGrafter"/>
</dbReference>
<reference evidence="4 5" key="1">
    <citation type="submission" date="2018-11" db="EMBL/GenBank/DDBJ databases">
        <authorList>
            <person name="Ye M.-Q."/>
            <person name="Du Z.-J."/>
        </authorList>
    </citation>
    <scope>NUCLEOTIDE SEQUENCE [LARGE SCALE GENOMIC DNA]</scope>
    <source>
        <strain evidence="4 5">U0105</strain>
    </source>
</reference>
<protein>
    <recommendedName>
        <fullName evidence="3">D-aminoacyl-tRNA deacylase</fullName>
        <shortName evidence="3">DTD</shortName>
        <ecNumber evidence="3">3.1.1.96</ecNumber>
    </recommendedName>
    <alternativeName>
        <fullName evidence="3">Gly-tRNA(Ala) deacylase</fullName>
        <ecNumber evidence="3">3.1.1.-</ecNumber>
    </alternativeName>
</protein>
<dbReference type="FunFam" id="3.50.80.10:FF:000001">
    <property type="entry name" value="D-aminoacyl-tRNA deacylase"/>
    <property type="match status" value="1"/>
</dbReference>
<dbReference type="PANTHER" id="PTHR10472">
    <property type="entry name" value="D-TYROSYL-TRNA TYR DEACYLASE"/>
    <property type="match status" value="1"/>
</dbReference>
<dbReference type="GO" id="GO:0106026">
    <property type="term" value="F:Gly-tRNA(Ala) deacylase activity"/>
    <property type="evidence" value="ECO:0007669"/>
    <property type="project" value="UniProtKB-UniRule"/>
</dbReference>
<dbReference type="AlphaFoldDB" id="A0A3N5YJK5"/>
<evidence type="ECO:0000313" key="5">
    <source>
        <dbReference type="Proteomes" id="UP000275281"/>
    </source>
</evidence>
<keyword evidence="3" id="KW-0694">RNA-binding</keyword>
<sequence>MKSLIQRVSAASVTVDNEVISEIGSGCLILLGVEKQDSHDTANKLAKKISQFRFFNDQAGKMNLDIRQHGGEILVVSQFTLVADTQRGNRPGFSKGASPEQGRVLYHAFMDALSALSIPVQAGRFGADMKVTLVNDGPVTFNIDC</sequence>
<evidence type="ECO:0000313" key="4">
    <source>
        <dbReference type="EMBL" id="RPJ64821.1"/>
    </source>
</evidence>